<feature type="region of interest" description="Disordered" evidence="1">
    <location>
        <begin position="1"/>
        <end position="54"/>
    </location>
</feature>
<feature type="compositionally biased region" description="Low complexity" evidence="1">
    <location>
        <begin position="106"/>
        <end position="116"/>
    </location>
</feature>
<dbReference type="EMBL" id="MU006561">
    <property type="protein sequence ID" value="KAF2752006.1"/>
    <property type="molecule type" value="Genomic_DNA"/>
</dbReference>
<protein>
    <recommendedName>
        <fullName evidence="4">RING-type domain-containing protein</fullName>
    </recommendedName>
</protein>
<feature type="region of interest" description="Disordered" evidence="1">
    <location>
        <begin position="97"/>
        <end position="127"/>
    </location>
</feature>
<reference evidence="2" key="1">
    <citation type="journal article" date="2020" name="Stud. Mycol.">
        <title>101 Dothideomycetes genomes: a test case for predicting lifestyles and emergence of pathogens.</title>
        <authorList>
            <person name="Haridas S."/>
            <person name="Albert R."/>
            <person name="Binder M."/>
            <person name="Bloem J."/>
            <person name="Labutti K."/>
            <person name="Salamov A."/>
            <person name="Andreopoulos B."/>
            <person name="Baker S."/>
            <person name="Barry K."/>
            <person name="Bills G."/>
            <person name="Bluhm B."/>
            <person name="Cannon C."/>
            <person name="Castanera R."/>
            <person name="Culley D."/>
            <person name="Daum C."/>
            <person name="Ezra D."/>
            <person name="Gonzalez J."/>
            <person name="Henrissat B."/>
            <person name="Kuo A."/>
            <person name="Liang C."/>
            <person name="Lipzen A."/>
            <person name="Lutzoni F."/>
            <person name="Magnuson J."/>
            <person name="Mondo S."/>
            <person name="Nolan M."/>
            <person name="Ohm R."/>
            <person name="Pangilinan J."/>
            <person name="Park H.-J."/>
            <person name="Ramirez L."/>
            <person name="Alfaro M."/>
            <person name="Sun H."/>
            <person name="Tritt A."/>
            <person name="Yoshinaga Y."/>
            <person name="Zwiers L.-H."/>
            <person name="Turgeon B."/>
            <person name="Goodwin S."/>
            <person name="Spatafora J."/>
            <person name="Crous P."/>
            <person name="Grigoriev I."/>
        </authorList>
    </citation>
    <scope>NUCLEOTIDE SEQUENCE</scope>
    <source>
        <strain evidence="2">CBS 119925</strain>
    </source>
</reference>
<dbReference type="AlphaFoldDB" id="A0A6A6VQB4"/>
<feature type="compositionally biased region" description="Polar residues" evidence="1">
    <location>
        <begin position="117"/>
        <end position="127"/>
    </location>
</feature>
<sequence length="237" mass="25720">MASNFLARFKSTRTTPEVQTPTSTAFSASSTYSQTSQGLSTATQISITPPPKTEASKRIANLRLLLPSPSTPLPPCESLPPTQQNLRRLREVRIAEQAHSRHVAATSSSSTTSTSTQRPTARASITSSLPSATRTPIWLSGIPATHSMHASDARCRFCGIQRGDFEQACAWRMHGCGHYYHVECLVTMLDGMYGDPETRGNVSGWSIKQGDCGKCDTVCRVASGMTKEEWGLDALVR</sequence>
<name>A0A6A6VQB4_9PLEO</name>
<proteinExistence type="predicted"/>
<evidence type="ECO:0008006" key="4">
    <source>
        <dbReference type="Google" id="ProtNLM"/>
    </source>
</evidence>
<evidence type="ECO:0000256" key="1">
    <source>
        <dbReference type="SAM" id="MobiDB-lite"/>
    </source>
</evidence>
<organism evidence="2 3">
    <name type="scientific">Sporormia fimetaria CBS 119925</name>
    <dbReference type="NCBI Taxonomy" id="1340428"/>
    <lineage>
        <taxon>Eukaryota</taxon>
        <taxon>Fungi</taxon>
        <taxon>Dikarya</taxon>
        <taxon>Ascomycota</taxon>
        <taxon>Pezizomycotina</taxon>
        <taxon>Dothideomycetes</taxon>
        <taxon>Pleosporomycetidae</taxon>
        <taxon>Pleosporales</taxon>
        <taxon>Sporormiaceae</taxon>
        <taxon>Sporormia</taxon>
    </lineage>
</organism>
<feature type="compositionally biased region" description="Low complexity" evidence="1">
    <location>
        <begin position="19"/>
        <end position="37"/>
    </location>
</feature>
<dbReference type="Proteomes" id="UP000799440">
    <property type="component" value="Unassembled WGS sequence"/>
</dbReference>
<feature type="compositionally biased region" description="Polar residues" evidence="1">
    <location>
        <begin position="38"/>
        <end position="47"/>
    </location>
</feature>
<gene>
    <name evidence="2" type="ORF">M011DRAFT_13164</name>
</gene>
<keyword evidence="3" id="KW-1185">Reference proteome</keyword>
<accession>A0A6A6VQB4</accession>
<evidence type="ECO:0000313" key="3">
    <source>
        <dbReference type="Proteomes" id="UP000799440"/>
    </source>
</evidence>
<evidence type="ECO:0000313" key="2">
    <source>
        <dbReference type="EMBL" id="KAF2752006.1"/>
    </source>
</evidence>